<dbReference type="AlphaFoldDB" id="A0A0D3ED85"/>
<reference evidence="2" key="2">
    <citation type="submission" date="2015-03" db="UniProtKB">
        <authorList>
            <consortium name="EnsemblPlants"/>
        </authorList>
    </citation>
    <scope>IDENTIFICATION</scope>
</reference>
<dbReference type="Gramene" id="Bo9g146950.1">
    <property type="protein sequence ID" value="Bo9g146950.1"/>
    <property type="gene ID" value="Bo9g146950"/>
</dbReference>
<evidence type="ECO:0000313" key="2">
    <source>
        <dbReference type="EnsemblPlants" id="Bo9g146950.1"/>
    </source>
</evidence>
<sequence length="125" mass="13785">MGLRGIMEIRTLKTPNIKYLQASVVVTEAKRVILPEVVVTEAKRVILPELLVKHAADFVGARADSSCGEMGYLVKWVCNQLPTSGSLRKSMVKLRKHSKQEGEYENTVPPNNGETVKGHISDRAA</sequence>
<feature type="compositionally biased region" description="Basic and acidic residues" evidence="1">
    <location>
        <begin position="116"/>
        <end position="125"/>
    </location>
</feature>
<name>A0A0D3ED85_BRAOL</name>
<dbReference type="STRING" id="109376.A0A0D3ED85"/>
<evidence type="ECO:0000313" key="3">
    <source>
        <dbReference type="Proteomes" id="UP000032141"/>
    </source>
</evidence>
<accession>A0A0D3ED85</accession>
<evidence type="ECO:0000256" key="1">
    <source>
        <dbReference type="SAM" id="MobiDB-lite"/>
    </source>
</evidence>
<dbReference type="Proteomes" id="UP000032141">
    <property type="component" value="Chromosome C9"/>
</dbReference>
<keyword evidence="3" id="KW-1185">Reference proteome</keyword>
<organism evidence="2 3">
    <name type="scientific">Brassica oleracea var. oleracea</name>
    <dbReference type="NCBI Taxonomy" id="109376"/>
    <lineage>
        <taxon>Eukaryota</taxon>
        <taxon>Viridiplantae</taxon>
        <taxon>Streptophyta</taxon>
        <taxon>Embryophyta</taxon>
        <taxon>Tracheophyta</taxon>
        <taxon>Spermatophyta</taxon>
        <taxon>Magnoliopsida</taxon>
        <taxon>eudicotyledons</taxon>
        <taxon>Gunneridae</taxon>
        <taxon>Pentapetalae</taxon>
        <taxon>rosids</taxon>
        <taxon>malvids</taxon>
        <taxon>Brassicales</taxon>
        <taxon>Brassicaceae</taxon>
        <taxon>Brassiceae</taxon>
        <taxon>Brassica</taxon>
    </lineage>
</organism>
<dbReference type="OMA" id="SCGEMGY"/>
<dbReference type="EnsemblPlants" id="Bo9g146950.1">
    <property type="protein sequence ID" value="Bo9g146950.1"/>
    <property type="gene ID" value="Bo9g146950"/>
</dbReference>
<proteinExistence type="predicted"/>
<feature type="region of interest" description="Disordered" evidence="1">
    <location>
        <begin position="94"/>
        <end position="125"/>
    </location>
</feature>
<dbReference type="HOGENOM" id="CLU_1995822_0_0_1"/>
<reference evidence="2 3" key="1">
    <citation type="journal article" date="2014" name="Genome Biol.">
        <title>Transcriptome and methylome profiling reveals relics of genome dominance in the mesopolyploid Brassica oleracea.</title>
        <authorList>
            <person name="Parkin I.A."/>
            <person name="Koh C."/>
            <person name="Tang H."/>
            <person name="Robinson S.J."/>
            <person name="Kagale S."/>
            <person name="Clarke W.E."/>
            <person name="Town C.D."/>
            <person name="Nixon J."/>
            <person name="Krishnakumar V."/>
            <person name="Bidwell S.L."/>
            <person name="Denoeud F."/>
            <person name="Belcram H."/>
            <person name="Links M.G."/>
            <person name="Just J."/>
            <person name="Clarke C."/>
            <person name="Bender T."/>
            <person name="Huebert T."/>
            <person name="Mason A.S."/>
            <person name="Pires J.C."/>
            <person name="Barker G."/>
            <person name="Moore J."/>
            <person name="Walley P.G."/>
            <person name="Manoli S."/>
            <person name="Batley J."/>
            <person name="Edwards D."/>
            <person name="Nelson M.N."/>
            <person name="Wang X."/>
            <person name="Paterson A.H."/>
            <person name="King G."/>
            <person name="Bancroft I."/>
            <person name="Chalhoub B."/>
            <person name="Sharpe A.G."/>
        </authorList>
    </citation>
    <scope>NUCLEOTIDE SEQUENCE</scope>
    <source>
        <strain evidence="2 3">cv. TO1000</strain>
    </source>
</reference>
<protein>
    <submittedName>
        <fullName evidence="2">Uncharacterized protein</fullName>
    </submittedName>
</protein>